<dbReference type="RefSeq" id="WP_139176642.1">
    <property type="nucleotide sequence ID" value="NZ_FNPX01000012.1"/>
</dbReference>
<dbReference type="OrthoDB" id="9800654at2"/>
<dbReference type="STRING" id="1244108.SAMN05444004_11278"/>
<proteinExistence type="predicted"/>
<dbReference type="AlphaFoldDB" id="A0A1H3SKR3"/>
<reference evidence="2" key="1">
    <citation type="submission" date="2016-10" db="EMBL/GenBank/DDBJ databases">
        <authorList>
            <person name="Varghese N."/>
            <person name="Submissions S."/>
        </authorList>
    </citation>
    <scope>NUCLEOTIDE SEQUENCE [LARGE SCALE GENOMIC DNA]</scope>
    <source>
        <strain evidence="2">DSM 100420</strain>
    </source>
</reference>
<sequence>MAFSDRFLSALNKWQKGWQEKACKRLEIANELESSIAETGLSQDFRNCDKTCYRKRFLVPNNPTNGGDLGPLFINGSLPEGVASWSSDKRFAQDFKDPTREGTFAAIFSHIPDPSEVLLNIPALWEDSSFQTAVKRFHDGNRENADALFRMRSRQSEVILRADLKYEELVHICGRSSPFDTLCELCGLHSEEEQDRLWSKFVEANSFPEEAFSLSTTATRAAMDRARASFLDKHGSTIQTVIAQRG</sequence>
<keyword evidence="2" id="KW-1185">Reference proteome</keyword>
<accession>A0A1H3SKR3</accession>
<protein>
    <submittedName>
        <fullName evidence="1">Uncharacterized protein</fullName>
    </submittedName>
</protein>
<evidence type="ECO:0000313" key="1">
    <source>
        <dbReference type="EMBL" id="SDZ38268.1"/>
    </source>
</evidence>
<dbReference type="Proteomes" id="UP000198914">
    <property type="component" value="Unassembled WGS sequence"/>
</dbReference>
<organism evidence="1 2">
    <name type="scientific">Jannaschia faecimaris</name>
    <dbReference type="NCBI Taxonomy" id="1244108"/>
    <lineage>
        <taxon>Bacteria</taxon>
        <taxon>Pseudomonadati</taxon>
        <taxon>Pseudomonadota</taxon>
        <taxon>Alphaproteobacteria</taxon>
        <taxon>Rhodobacterales</taxon>
        <taxon>Roseobacteraceae</taxon>
        <taxon>Jannaschia</taxon>
    </lineage>
</organism>
<gene>
    <name evidence="1" type="ORF">SAMN05444004_11278</name>
</gene>
<dbReference type="EMBL" id="FNPX01000012">
    <property type="protein sequence ID" value="SDZ38268.1"/>
    <property type="molecule type" value="Genomic_DNA"/>
</dbReference>
<evidence type="ECO:0000313" key="2">
    <source>
        <dbReference type="Proteomes" id="UP000198914"/>
    </source>
</evidence>
<name>A0A1H3SKR3_9RHOB</name>